<accession>A0A7J6UP75</accession>
<dbReference type="AlphaFoldDB" id="A0A7J6UP75"/>
<protein>
    <submittedName>
        <fullName evidence="1">Uncharacterized protein</fullName>
    </submittedName>
</protein>
<sequence>MDNGTGMIYVDDVGWVTTQSHVVEVMLSILLTEESLGLNVAYEKLHVTSTPHNLGYVWNLHDLTVSLPEEKRGKLLSDLSEVIASHSTTAISPSLLDRLTGRLTWATQIAPMYSSELSAFYALQASVRKHHLQRVRVSTALVRSARIFLDLLQQPAMASTTAAQLLGWVTPADSGAVVVADASLTGLGGVVFSLPSTTLTYDPDAVEWFHVTYADEPLVKALVPSDLLTSSDIGPLELLASVIGVVRALNRGFTTVTVLSDNVATVACINRRRAKSARMNDTMKRLRLEWPSLGYSVASEHIQGELNHLADFL</sequence>
<keyword evidence="2" id="KW-1185">Reference proteome</keyword>
<evidence type="ECO:0000313" key="2">
    <source>
        <dbReference type="Proteomes" id="UP000553632"/>
    </source>
</evidence>
<dbReference type="PANTHER" id="PTHR33050">
    <property type="entry name" value="REVERSE TRANSCRIPTASE DOMAIN-CONTAINING PROTEIN"/>
    <property type="match status" value="1"/>
</dbReference>
<organism evidence="1 2">
    <name type="scientific">Perkinsus olseni</name>
    <name type="common">Perkinsus atlanticus</name>
    <dbReference type="NCBI Taxonomy" id="32597"/>
    <lineage>
        <taxon>Eukaryota</taxon>
        <taxon>Sar</taxon>
        <taxon>Alveolata</taxon>
        <taxon>Perkinsozoa</taxon>
        <taxon>Perkinsea</taxon>
        <taxon>Perkinsida</taxon>
        <taxon>Perkinsidae</taxon>
        <taxon>Perkinsus</taxon>
    </lineage>
</organism>
<dbReference type="Proteomes" id="UP000553632">
    <property type="component" value="Unassembled WGS sequence"/>
</dbReference>
<proteinExistence type="predicted"/>
<reference evidence="1 2" key="1">
    <citation type="submission" date="2020-04" db="EMBL/GenBank/DDBJ databases">
        <title>Perkinsus olseni comparative genomics.</title>
        <authorList>
            <person name="Bogema D.R."/>
        </authorList>
    </citation>
    <scope>NUCLEOTIDE SEQUENCE [LARGE SCALE GENOMIC DNA]</scope>
    <source>
        <strain evidence="1 2">ATCC PRA-207</strain>
    </source>
</reference>
<gene>
    <name evidence="1" type="ORF">FOZ63_014890</name>
</gene>
<dbReference type="InterPro" id="IPR052055">
    <property type="entry name" value="Hepadnavirus_pol/RT"/>
</dbReference>
<name>A0A7J6UP75_PEROL</name>
<dbReference type="PANTHER" id="PTHR33050:SF7">
    <property type="entry name" value="RIBONUCLEASE H"/>
    <property type="match status" value="1"/>
</dbReference>
<evidence type="ECO:0000313" key="1">
    <source>
        <dbReference type="EMBL" id="KAF4759074.1"/>
    </source>
</evidence>
<comment type="caution">
    <text evidence="1">The sequence shown here is derived from an EMBL/GenBank/DDBJ whole genome shotgun (WGS) entry which is preliminary data.</text>
</comment>
<feature type="non-terminal residue" evidence="1">
    <location>
        <position position="313"/>
    </location>
</feature>
<dbReference type="EMBL" id="JABANO010000622">
    <property type="protein sequence ID" value="KAF4759074.1"/>
    <property type="molecule type" value="Genomic_DNA"/>
</dbReference>